<name>A0A8H4WW54_9HYPO</name>
<feature type="compositionally biased region" description="Gly residues" evidence="2">
    <location>
        <begin position="484"/>
        <end position="506"/>
    </location>
</feature>
<feature type="compositionally biased region" description="Basic and acidic residues" evidence="2">
    <location>
        <begin position="436"/>
        <end position="447"/>
    </location>
</feature>
<keyword evidence="3" id="KW-0732">Signal</keyword>
<dbReference type="OrthoDB" id="4405280at2759"/>
<feature type="compositionally biased region" description="Gly residues" evidence="2">
    <location>
        <begin position="1338"/>
        <end position="1347"/>
    </location>
</feature>
<feature type="compositionally biased region" description="Basic and acidic residues" evidence="2">
    <location>
        <begin position="1480"/>
        <end position="1491"/>
    </location>
</feature>
<dbReference type="PROSITE" id="PS50194">
    <property type="entry name" value="FILAMIN_REPEAT"/>
    <property type="match status" value="1"/>
</dbReference>
<feature type="compositionally biased region" description="Gly residues" evidence="2">
    <location>
        <begin position="1908"/>
        <end position="1920"/>
    </location>
</feature>
<feature type="compositionally biased region" description="Polar residues" evidence="2">
    <location>
        <begin position="1557"/>
        <end position="1579"/>
    </location>
</feature>
<feature type="compositionally biased region" description="Gly residues" evidence="2">
    <location>
        <begin position="666"/>
        <end position="681"/>
    </location>
</feature>
<feature type="region of interest" description="Disordered" evidence="2">
    <location>
        <begin position="3314"/>
        <end position="3335"/>
    </location>
</feature>
<feature type="compositionally biased region" description="Polar residues" evidence="2">
    <location>
        <begin position="1185"/>
        <end position="1245"/>
    </location>
</feature>
<evidence type="ECO:0000256" key="1">
    <source>
        <dbReference type="PROSITE-ProRule" id="PRU00087"/>
    </source>
</evidence>
<feature type="compositionally biased region" description="Polar residues" evidence="2">
    <location>
        <begin position="791"/>
        <end position="811"/>
    </location>
</feature>
<feature type="compositionally biased region" description="Polar residues" evidence="2">
    <location>
        <begin position="965"/>
        <end position="977"/>
    </location>
</feature>
<reference evidence="4" key="2">
    <citation type="submission" date="2020-05" db="EMBL/GenBank/DDBJ databases">
        <authorList>
            <person name="Kim H.-S."/>
            <person name="Proctor R.H."/>
            <person name="Brown D.W."/>
        </authorList>
    </citation>
    <scope>NUCLEOTIDE SEQUENCE</scope>
    <source>
        <strain evidence="4">NRRL 20472</strain>
    </source>
</reference>
<dbReference type="Proteomes" id="UP000622797">
    <property type="component" value="Unassembled WGS sequence"/>
</dbReference>
<organism evidence="4 5">
    <name type="scientific">Fusarium sarcochroum</name>
    <dbReference type="NCBI Taxonomy" id="1208366"/>
    <lineage>
        <taxon>Eukaryota</taxon>
        <taxon>Fungi</taxon>
        <taxon>Dikarya</taxon>
        <taxon>Ascomycota</taxon>
        <taxon>Pezizomycotina</taxon>
        <taxon>Sordariomycetes</taxon>
        <taxon>Hypocreomycetidae</taxon>
        <taxon>Hypocreales</taxon>
        <taxon>Nectriaceae</taxon>
        <taxon>Fusarium</taxon>
        <taxon>Fusarium lateritium species complex</taxon>
    </lineage>
</organism>
<feature type="region of interest" description="Disordered" evidence="2">
    <location>
        <begin position="2850"/>
        <end position="2871"/>
    </location>
</feature>
<feature type="compositionally biased region" description="Low complexity" evidence="2">
    <location>
        <begin position="1388"/>
        <end position="1398"/>
    </location>
</feature>
<feature type="compositionally biased region" description="Low complexity" evidence="2">
    <location>
        <begin position="629"/>
        <end position="646"/>
    </location>
</feature>
<feature type="compositionally biased region" description="Gly residues" evidence="2">
    <location>
        <begin position="373"/>
        <end position="382"/>
    </location>
</feature>
<feature type="region of interest" description="Disordered" evidence="2">
    <location>
        <begin position="1761"/>
        <end position="1790"/>
    </location>
</feature>
<feature type="compositionally biased region" description="Polar residues" evidence="2">
    <location>
        <begin position="1492"/>
        <end position="1503"/>
    </location>
</feature>
<feature type="compositionally biased region" description="Polar residues" evidence="2">
    <location>
        <begin position="4306"/>
        <end position="4329"/>
    </location>
</feature>
<feature type="region of interest" description="Disordered" evidence="2">
    <location>
        <begin position="4230"/>
        <end position="4249"/>
    </location>
</feature>
<feature type="compositionally biased region" description="Polar residues" evidence="2">
    <location>
        <begin position="1761"/>
        <end position="1770"/>
    </location>
</feature>
<feature type="compositionally biased region" description="Basic and acidic residues" evidence="2">
    <location>
        <begin position="698"/>
        <end position="713"/>
    </location>
</feature>
<feature type="compositionally biased region" description="Acidic residues" evidence="2">
    <location>
        <begin position="1429"/>
        <end position="1458"/>
    </location>
</feature>
<dbReference type="InterPro" id="IPR017868">
    <property type="entry name" value="Filamin/ABP280_repeat-like"/>
</dbReference>
<feature type="compositionally biased region" description="Polar residues" evidence="2">
    <location>
        <begin position="3487"/>
        <end position="3498"/>
    </location>
</feature>
<feature type="compositionally biased region" description="Low complexity" evidence="2">
    <location>
        <begin position="720"/>
        <end position="740"/>
    </location>
</feature>
<evidence type="ECO:0000256" key="2">
    <source>
        <dbReference type="SAM" id="MobiDB-lite"/>
    </source>
</evidence>
<feature type="compositionally biased region" description="Polar residues" evidence="2">
    <location>
        <begin position="4425"/>
        <end position="4442"/>
    </location>
</feature>
<feature type="region of interest" description="Disordered" evidence="2">
    <location>
        <begin position="2148"/>
        <end position="2183"/>
    </location>
</feature>
<accession>A0A8H4WW54</accession>
<feature type="compositionally biased region" description="Low complexity" evidence="2">
    <location>
        <begin position="3775"/>
        <end position="3786"/>
    </location>
</feature>
<feature type="region of interest" description="Disordered" evidence="2">
    <location>
        <begin position="4290"/>
        <end position="4335"/>
    </location>
</feature>
<feature type="compositionally biased region" description="Low complexity" evidence="2">
    <location>
        <begin position="3794"/>
        <end position="3804"/>
    </location>
</feature>
<feature type="compositionally biased region" description="Polar residues" evidence="2">
    <location>
        <begin position="1520"/>
        <end position="1532"/>
    </location>
</feature>
<feature type="compositionally biased region" description="Acidic residues" evidence="2">
    <location>
        <begin position="1834"/>
        <end position="1850"/>
    </location>
</feature>
<feature type="region of interest" description="Disordered" evidence="2">
    <location>
        <begin position="1823"/>
        <end position="1923"/>
    </location>
</feature>
<feature type="compositionally biased region" description="Low complexity" evidence="2">
    <location>
        <begin position="3694"/>
        <end position="3709"/>
    </location>
</feature>
<feature type="compositionally biased region" description="Polar residues" evidence="2">
    <location>
        <begin position="1306"/>
        <end position="1318"/>
    </location>
</feature>
<reference evidence="4" key="1">
    <citation type="journal article" date="2020" name="BMC Genomics">
        <title>Correction to: Identification and distribution of gene clusters required for synthesis of sphingolipid metabolism inhibitors in diverse species of the filamentous fungus Fusarium.</title>
        <authorList>
            <person name="Kim H.S."/>
            <person name="Lohmar J.M."/>
            <person name="Busman M."/>
            <person name="Brown D.W."/>
            <person name="Naumann T.A."/>
            <person name="Divon H.H."/>
            <person name="Lysoe E."/>
            <person name="Uhlig S."/>
            <person name="Proctor R.H."/>
        </authorList>
    </citation>
    <scope>NUCLEOTIDE SEQUENCE</scope>
    <source>
        <strain evidence="4">NRRL 20472</strain>
    </source>
</reference>
<feature type="compositionally biased region" description="Low complexity" evidence="2">
    <location>
        <begin position="1247"/>
        <end position="1271"/>
    </location>
</feature>
<feature type="region of interest" description="Disordered" evidence="2">
    <location>
        <begin position="3767"/>
        <end position="3804"/>
    </location>
</feature>
<feature type="compositionally biased region" description="Low complexity" evidence="2">
    <location>
        <begin position="1153"/>
        <end position="1172"/>
    </location>
</feature>
<dbReference type="EMBL" id="JABEXW010000858">
    <property type="protein sequence ID" value="KAF4953013.1"/>
    <property type="molecule type" value="Genomic_DNA"/>
</dbReference>
<protein>
    <submittedName>
        <fullName evidence="4">Uncharacterized protein</fullName>
    </submittedName>
</protein>
<feature type="compositionally biased region" description="Polar residues" evidence="2">
    <location>
        <begin position="919"/>
        <end position="950"/>
    </location>
</feature>
<feature type="compositionally biased region" description="Polar residues" evidence="2">
    <location>
        <begin position="890"/>
        <end position="899"/>
    </location>
</feature>
<feature type="compositionally biased region" description="Acidic residues" evidence="2">
    <location>
        <begin position="1402"/>
        <end position="1415"/>
    </location>
</feature>
<feature type="compositionally biased region" description="Gly residues" evidence="2">
    <location>
        <begin position="517"/>
        <end position="532"/>
    </location>
</feature>
<feature type="region of interest" description="Disordered" evidence="2">
    <location>
        <begin position="4359"/>
        <end position="4442"/>
    </location>
</feature>
<feature type="compositionally biased region" description="Gly residues" evidence="2">
    <location>
        <begin position="604"/>
        <end position="628"/>
    </location>
</feature>
<feature type="compositionally biased region" description="Gly residues" evidence="2">
    <location>
        <begin position="575"/>
        <end position="586"/>
    </location>
</feature>
<feature type="compositionally biased region" description="Low complexity" evidence="2">
    <location>
        <begin position="454"/>
        <end position="463"/>
    </location>
</feature>
<sequence length="5278" mass="525496">MRPSFVVLRHLLFASFASTSHGYLGVQNDRGSITTSYTVPPQGDEPGIVIVEQPGGSSAPENIVIPATDDRSYVIIIRPHQGPNPISAPITQVVPPRSGQPGQIIIETPETQAGDATVGVLKPVTLQPHDQTGYVTVLRTISGTLASLQLITLSPTGTNRGSVIINVPASALNRANPQAITLEPDEEGGYVTVIEPAGVSFTGKTAVRLTVAPSGGKPGTVIIQTPGPATLGPLGLETQSPNPLASLQRLEGQTITLQPTDANGYVTIIEPAEGSVTPTAPIRTTIPPTGTKPGTVLIQTPPEGNNGRLGGPQATGAGGTAFPPTRTRPEGAVSYTTITRGVPMGFSGSDNDEDDGSDGGSNGGSNGSQDGAGSDGGDGSDNGSGRVQGRPGQGDGDNAGPRQTLTIPPEGGNPGTVLVLTPEGPNKSQPNDNDDSDRSPTGDDEKSNGGNAQGTSGSNNGNKGSSGGSNGQNGDEDDSNNDGSGSGSGSNSGSGSGRPGQGGSSSGGDSDDEDSGTGRGSVQGSGSSGSGSSGSDDNDDETSGNGGSSGSNSGNTSGSGGSSNSDEDDNTDSGGSSGGSKDGNQGGSDSDTGSDGDDATDSGGSSGGSQSGSQGGSGSNSGNNGQGGSNTRSSSSPGKTGGASNDDSGDSGDPTKGDTESEDDGSSGGQDSDGGSSGGKGNTSSSGKGSDNEDDPDFDGHGSKHGGSKDEGGSKGGSGSKSSGSKSSSNGGDASETGSNNDGGDGDGSQSIPLSSGVKGDASTASSVRSRPSKSSGSKNNQNSKSKSNGRASTSQRRTTVRPQVIRTSPATFTVTSSNTVITITVDIVTTLPDDSEASETDGGAESTRTNKGNKASSTTTSSRLRGELEGMGSTRSNSEVEANDRTTVRRPSNSRNVNSDSDATSTADTDDEETSASGADTDTPRTTTIPEDTGGATRSSASDFSTSVDTRLRPGGSGMDSTRRSQTTSAGRSTRSSNDEGTDVDNGPGGETDEPGSPTGAATASDGDDSKSSSSTRSAQGSNGSQSTASRRPGTSNSASSTGSLTGRPAGLGSSAGDGDGEATSRTTQNSGRVTSSASDDEDTGPRSSASRVGGSDVSDEDEATTERSGAGSNSQTTQTGGAGSASTSARTGASASESRDSTSVSANTRVGGSSSTDRTTTGSSRPSGSPARDDVSESGDEGSPSQTARGSNTSSSRASQPTSRGSSTATSEESFNFETIVGTQSVSESEQVPQGDETSQVTDEASATSTRGTATSSQATGAAGESSATDRGTSRSTNAANSGAENTASASGDPPLTGRPAVIRTSSTTGQDGSRTTDIDDEDPEATDSASSAEGLTGGSSGGGATSRTAGQGSPTDDDSEAGETSRSSDGDEVATGTQATGSRVSEGASAGATSAGSGGDDDEDEDGDEEAETTASRTRSAGSQDPDAEETDSATGSDDAEETGEPSGPGDDDEDTSMRTPQVPVPTSPLPGSASDDASRTAELEGLSRDSQVSTFTSPQMPLPTGVSTGPLPDSDLLSSPTEDGSSEATPDLEVPTGAQTAPADDDEDLDPDSGTTVTDEPGSETETPVPSNENPTETEADDADETDSEASGGAMESGTSDDEGETESATATGGSGSGTGSNTDDDSQATTDASGAGPSAGITADNSQTTLISGQTANVTVFRVGQGPARTTVYIPPRSTNEPWTIVIETPISETQSEAATARATDDTLTTAPAIGGNTNVTIFRAGTSPTRRTLYLPPRAADEPGTIVIETPVTQAPSATTTGANDDNEEEEVGVSQTALETSGGRANVTVYSSGTASVRRTIYLPPASSGQAGTLIIETPVSGGDPQATEDAEDDDDEDDEDDGSQTTPLPSGVRPNVTVYSSGTGSTTRTIYLPPTASGEDGTLIIETPVSEPGSDSITRGAGGEGQTTGGSDGRFNTTIFTQGTASTRNTIYFPPTASGEPGTFIVEVPASEVDTETESGDSAEASGPDATITPAPSDDIFPDGNANLTLYRAGESSTRRTIFIPPRTTGDPWTIVIETPVSDTQVEETGTASNFQTTVSSIGGSANFTIFRAGAASTRKTLYVPPKTTGEPGTVIIETPVPRSQTSGLTANPEALTTAGSSGAGTNTTVLVPGSGPGRTTFYFPPSGPNEPGTVYIETPPSEDETGDPGDPAGITGSPTPGTDGIITEIPSGASAYSARTTTTIFSGGSGSITRTIYIPPTATDEPGTLIVETPTFGPDDGSDDSDDVVTEIPSGATAFSARSTTTIFSDGTASTTRTIYIPPTASGEAGTLIIETPTPGSEDNSNEISTEIPSGATVYSAATTVTVTSGGPASVTRTIYIPPTVSGEPGTLIIETPTSTPDDDSDGVITEIPSGATAYSARTTVTVTSGGPASVTRTIYIPPTASDEPGTLIVETPTSEPDDDSDGIITEVPSGASAYSARTTVTITSGGPASVTRTIYIPPTASGEAGTLVIETPTAEPNTDIITEVPSGATAYSARTTVTIVTGGSGSVTRSIYIPPTASDEAGTLVIETPTSQPDNSVITEVPSGASAYSARTTVTVVSGGSGSVTRSIYIPPTASDEAGTMYIETPTERLEATPADNDASGIESGVSAIVAKTTVTVFSGGPGSVTRTVYVPPTASDEAGTVYIETPTVGAQATGDDDEGTILAQTTVTVFSDGPGSVTRTVYVPPTASGQAGTLYIETPTSGSQASATGDENVISARTTVTILTGGPGSVTRTVYVPPTALDEPGTLFIETPTGGSQASLTGDGEVISARTTVTVFSGGPGSVTRSTYIPPTVSDEAGTMYIETPTEGSQASASGDNGVISARTTVTIFSGGPGLVTRTVYVPPTASGEAGTVYIETPTEGSPATPTDDDAGEDGEDDEVISARTTVTVTSGGPGSVTRTVYVPPTASGEAGTLIIEIPTGGPQASATNDIDDAISARTTVTVYSGGPGSVTRTTYVPPTASNEAGTLYIETPTDGSAASPTDGDDDTISARTTVTVFSGGPGSVTRTIYIPPTASGEAGTLIVETPTSGPGNEDASAGITGTGASSPTAVVTSGGQGNVTIYRGGPVTSTRIRFISATVSNEPGTVLIETPTAGPQATGIGNVTIVTGGPASVTQTRYIPATVTEEPGTIVIETPTARVDEDEGRGNVTIYSGVSATGTRTLYIPPTASDERGTIIIETPAGRPVTTVYSGASGSVTRTIFISATASDEPDTVVIETPISGPGSGGPANVTIYSGVSATVATTRFIPGTASDEPGTLIIETPIAESQSGVTYVTIFSGGPGTATTTIFRPPTASGEPGTAIIQTPTERLEEDIATDENGSITGSATRSQAASPSSPGNVTIYSGGPGTVRQTIYIPPTASGERGTVVIETPTSVPDVEASESPIPTARTTVTILSGGPGTATKTIYIPPTASDEAGTVIIETPTSDPDSDASVTEPSAAAGTTIVPTVSGGNVTIYRGGPASVTRTVYLPPAESGERGTVIIETPTGGADGQTTRAPSGGNVTIYTDGPGGGTARETFYFPPTNPDEPGTIIIETPPGSAGTTTAASGGRTNTTIYSGGSVTARRTVYVQATVSGEPDTVFIETPTTGPEAETASGRAYTTIFGGGSGSTTRTITIPAAESGEPDTVLIETPTGEAKESESGDVSATVSAPSGGVFDATITRGGPGSAATTIYVPGESGQPGTVIIQTPTESLDDETSVTGVRGTTTTITRGGPASVRTTVYIPGASGEPDTILVQTPTESADDEEVSATRASGTTVTVTRGGPVTAATTITIPGQSGEPGTVVVETPTESSDEEETSATGTSRTTVTVTRGGPVTAAITITIPGEPGEPGTVVVETPIESNDGEEASATGGNQANVTITRGGPVSAATTIYIPPQSGEPGIVIIETPMGSNTVPDPSVTGGSEANVTITRGGPVTAPTTIYIPPQSGEPGVVIIETPTGAFETPNNAIANVTVYSGGPVTATRTIYVPAKASNEAGTVIIETPDGSTASQTAGSPGNITIYTGIPGIATRTVFVPATASGEPGTILIETPTGGSASATGGVVGNVTIYSGVPGTATRTVFVPATESGEIGTIIIETPTGSGASETGSSAGNVTIYSGGPVTATRTFYIPPTASGEPGTVLIETPVNPSITGTAVANITIVSGGPGSVAQTRYIPPTASGEPGTIVIQTPTGGSGVEETDSAGVTGTATRTLVSPEGRLNVTVYSGVPGTVGQTIYVSATISGEPDTVFIQTPTGGSDADESGMDEPSGTATGTLVTPGGRRNTTIFSGGSGTATRTIYFPPDESGELGTVIVETPTGSPGDGDEEETEGSISGTATATVPASGSGRNVTITNGGPGTATRTIYVPPESSGEPGTIIIEIPTGTAREEDEEEETTSGVSATATGTLVTPESRPNVTITSGGSGSTTRTIYFPPASDEPDEPGTIVIETPTGSGPESQSASETTSGSIDVNIRLPNITIYSSGTASITRTIYYPPRSDATDEPGTIVIETPASESGRPANVTRFVGGPASITTTIYIPPTASGEPGTVFIQTPTSVPDEEEGTSATASATTTNTRFPAGNQNVTSYRGGPGSVTTTIYFPPASDEPEEPGTVIIQTPTSGPDEEIPASNITRFIGGPASITTTIYIPPTATNEPGVVIIQTPTSGPEEETPASVSEVISSTELPSAIQNITRVVAGPASITTTFYIPPTASNEPGVVLIQTPSSTGVSTTTRTPAVVQNVTVFSGGPGSVTTTIYYPPKSDEPESPGTVVIQTPTAVAQSGTSSAPISSATTTQRFPVGSQNVTVYSGGSGSTTRTIYLPPASDDEPGTVIIETPTAAPAASSTGLTGAPAGISTTTTPIVAGTNVTIFRAAPSTATAARTLYEPPAAANEPGTVIVETLVVPSSTTSSTALASSTTTSAAAISSTTTSAAANPAVSSTTTSAAAAVSSTTTSAAAAAISSTTTSAAAAAVSSTTTSAAAAPISSSTTSAAANPVTTTTTTSSAVVVAVSTTRSTLPAVPSYTTLAFGPPFSCDGYGYVLASLLGNTLTQVNLADGSRTTLATNVGPNGGLLGTGLLSGVLGSINGIGFNKFDGYIYGFVIQKPITNLLSCLGGCPQSQLIRIARNGGYQLLAVTLETNAISMGDIDDQGRLWVSESGKKWWSIDVKPKSATYLKVTTGTSAADLLSGVGDWSYVPGGGNYLYSVQASVIESGLLRTNIVRWSLDTQKWERYQSYPGLLLTALNLIWGATMASPDGTLYAQENLLGQTWKFTLGTSADPVSIPGGAILNLSGDGARCIGAYAG</sequence>
<feature type="compositionally biased region" description="Low complexity" evidence="2">
    <location>
        <begin position="762"/>
        <end position="790"/>
    </location>
</feature>
<feature type="region of interest" description="Disordered" evidence="2">
    <location>
        <begin position="3479"/>
        <end position="3498"/>
    </location>
</feature>
<feature type="region of interest" description="Disordered" evidence="2">
    <location>
        <begin position="3688"/>
        <end position="3709"/>
    </location>
</feature>
<feature type="chain" id="PRO_5034947025" evidence="3">
    <location>
        <begin position="23"/>
        <end position="5278"/>
    </location>
</feature>
<feature type="compositionally biased region" description="Polar residues" evidence="2">
    <location>
        <begin position="847"/>
        <end position="864"/>
    </location>
</feature>
<keyword evidence="5" id="KW-1185">Reference proteome</keyword>
<feature type="compositionally biased region" description="Acidic residues" evidence="2">
    <location>
        <begin position="1580"/>
        <end position="1592"/>
    </location>
</feature>
<feature type="signal peptide" evidence="3">
    <location>
        <begin position="1"/>
        <end position="22"/>
    </location>
</feature>
<feature type="compositionally biased region" description="Low complexity" evidence="2">
    <location>
        <begin position="4371"/>
        <end position="4381"/>
    </location>
</feature>
<feature type="compositionally biased region" description="Polar residues" evidence="2">
    <location>
        <begin position="1065"/>
        <end position="1079"/>
    </location>
</feature>
<feature type="compositionally biased region" description="Polar residues" evidence="2">
    <location>
        <begin position="1027"/>
        <end position="1046"/>
    </location>
</feature>
<feature type="region of interest" description="Disordered" evidence="2">
    <location>
        <begin position="300"/>
        <end position="1652"/>
    </location>
</feature>
<feature type="compositionally biased region" description="Low complexity" evidence="2">
    <location>
        <begin position="1013"/>
        <end position="1026"/>
    </location>
</feature>
<feature type="compositionally biased region" description="Polar residues" evidence="2">
    <location>
        <begin position="1272"/>
        <end position="1292"/>
    </location>
</feature>
<dbReference type="SUPFAM" id="SSF101898">
    <property type="entry name" value="NHL repeat"/>
    <property type="match status" value="1"/>
</dbReference>
<comment type="caution">
    <text evidence="4">The sequence shown here is derived from an EMBL/GenBank/DDBJ whole genome shotgun (WGS) entry which is preliminary data.</text>
</comment>
<feature type="compositionally biased region" description="Low complexity" evidence="2">
    <location>
        <begin position="4538"/>
        <end position="4549"/>
    </location>
</feature>
<feature type="region of interest" description="Disordered" evidence="2">
    <location>
        <begin position="4530"/>
        <end position="4567"/>
    </location>
</feature>
<gene>
    <name evidence="4" type="ORF">FSARC_12493</name>
</gene>
<feature type="compositionally biased region" description="Polar residues" evidence="2">
    <location>
        <begin position="1143"/>
        <end position="1152"/>
    </location>
</feature>
<evidence type="ECO:0000313" key="4">
    <source>
        <dbReference type="EMBL" id="KAF4953013.1"/>
    </source>
</evidence>
<feature type="repeat" description="Filamin" evidence="1">
    <location>
        <begin position="3588"/>
        <end position="3675"/>
    </location>
</feature>
<feature type="region of interest" description="Disordered" evidence="2">
    <location>
        <begin position="1960"/>
        <end position="1985"/>
    </location>
</feature>
<feature type="compositionally biased region" description="Low complexity" evidence="2">
    <location>
        <begin position="1110"/>
        <end position="1138"/>
    </location>
</feature>
<feature type="compositionally biased region" description="Low complexity" evidence="2">
    <location>
        <begin position="311"/>
        <end position="325"/>
    </location>
</feature>
<feature type="compositionally biased region" description="Acidic residues" evidence="2">
    <location>
        <begin position="2862"/>
        <end position="2871"/>
    </location>
</feature>
<feature type="compositionally biased region" description="Low complexity" evidence="2">
    <location>
        <begin position="812"/>
        <end position="831"/>
    </location>
</feature>
<proteinExistence type="predicted"/>
<evidence type="ECO:0000256" key="3">
    <source>
        <dbReference type="SAM" id="SignalP"/>
    </source>
</evidence>
<feature type="compositionally biased region" description="Polar residues" evidence="2">
    <location>
        <begin position="4382"/>
        <end position="4393"/>
    </location>
</feature>
<evidence type="ECO:0000313" key="5">
    <source>
        <dbReference type="Proteomes" id="UP000622797"/>
    </source>
</evidence>